<reference evidence="2 3" key="1">
    <citation type="journal article" date="2018" name="Evol. Lett.">
        <title>Horizontal gene cluster transfer increased hallucinogenic mushroom diversity.</title>
        <authorList>
            <person name="Reynolds H.T."/>
            <person name="Vijayakumar V."/>
            <person name="Gluck-Thaler E."/>
            <person name="Korotkin H.B."/>
            <person name="Matheny P.B."/>
            <person name="Slot J.C."/>
        </authorList>
    </citation>
    <scope>NUCLEOTIDE SEQUENCE [LARGE SCALE GENOMIC DNA]</scope>
    <source>
        <strain evidence="2 3">SRW20</strain>
    </source>
</reference>
<sequence length="547" mass="61500">MSVDSPSQIASTNFFENARDFSVTESSFNVVGRDQINIDQSIHTHVYNHGATNTAQTMNSPNEAASSSSLAKVLTKNAPNPSALFQGRRSELEEIRKHFKLPRAAGNTRSRRSLLIYGMGGMGKTQLCRKFVEEMWDQFEYVFWIDSSTPETISLALKEILPATVTTLDDPVKAALQWISQIDGEWLLVFDNAEEHIHKFIPPGNAGNILVTSRNRSVGRSTGFHAVEIHQMEEDDAVALLLKASFLDHASDSIVVHDSAKAIVTALYCLPLAVDQAGAAIESGLCTVNDYLQLYSRCRKRLLDDQVFRKASEYEQTVYGTWELSFKKVESASLAEDPAGQPFSCQEAQAAIAILEIFACLHHDNIDMGIFRAAWDNISCMHPNEKPEILQNHGLLKEDEDGGWDELNFKQGIRVLLSLSLIRQDSSTARYSVHPLVHSWSQDRLPHATQQRKCQEATKLLSFSVSYDLTANNYQFYRHLIPHIEANSRGYTYSKSMASYNKDDCLKFGHVFRESGFYPKAAEFYHEAWQICTRELGTKHPSTLTSM</sequence>
<dbReference type="PANTHER" id="PTHR35205">
    <property type="entry name" value="NB-ARC AND TPR DOMAIN PROTEIN"/>
    <property type="match status" value="1"/>
</dbReference>
<dbReference type="STRING" id="231916.A0A409X0D5"/>
<dbReference type="OrthoDB" id="4487085at2759"/>
<protein>
    <recommendedName>
        <fullName evidence="1">NB-ARC domain-containing protein</fullName>
    </recommendedName>
</protein>
<dbReference type="SUPFAM" id="SSF52540">
    <property type="entry name" value="P-loop containing nucleoside triphosphate hydrolases"/>
    <property type="match status" value="1"/>
</dbReference>
<dbReference type="PANTHER" id="PTHR35205:SF1">
    <property type="entry name" value="ZU5 DOMAIN-CONTAINING PROTEIN"/>
    <property type="match status" value="1"/>
</dbReference>
<evidence type="ECO:0000313" key="2">
    <source>
        <dbReference type="EMBL" id="PPQ84220.1"/>
    </source>
</evidence>
<gene>
    <name evidence="2" type="ORF">CVT26_012909</name>
</gene>
<dbReference type="Gene3D" id="3.40.50.300">
    <property type="entry name" value="P-loop containing nucleotide triphosphate hydrolases"/>
    <property type="match status" value="1"/>
</dbReference>
<name>A0A409X0D5_9AGAR</name>
<dbReference type="Proteomes" id="UP000284706">
    <property type="component" value="Unassembled WGS sequence"/>
</dbReference>
<dbReference type="GO" id="GO:0043531">
    <property type="term" value="F:ADP binding"/>
    <property type="evidence" value="ECO:0007669"/>
    <property type="project" value="InterPro"/>
</dbReference>
<evidence type="ECO:0000313" key="3">
    <source>
        <dbReference type="Proteomes" id="UP000284706"/>
    </source>
</evidence>
<accession>A0A409X0D5</accession>
<proteinExistence type="predicted"/>
<feature type="non-terminal residue" evidence="2">
    <location>
        <position position="547"/>
    </location>
</feature>
<evidence type="ECO:0000259" key="1">
    <source>
        <dbReference type="Pfam" id="PF00931"/>
    </source>
</evidence>
<dbReference type="InParanoid" id="A0A409X0D5"/>
<dbReference type="InterPro" id="IPR027417">
    <property type="entry name" value="P-loop_NTPase"/>
</dbReference>
<dbReference type="AlphaFoldDB" id="A0A409X0D5"/>
<organism evidence="2 3">
    <name type="scientific">Gymnopilus dilepis</name>
    <dbReference type="NCBI Taxonomy" id="231916"/>
    <lineage>
        <taxon>Eukaryota</taxon>
        <taxon>Fungi</taxon>
        <taxon>Dikarya</taxon>
        <taxon>Basidiomycota</taxon>
        <taxon>Agaricomycotina</taxon>
        <taxon>Agaricomycetes</taxon>
        <taxon>Agaricomycetidae</taxon>
        <taxon>Agaricales</taxon>
        <taxon>Agaricineae</taxon>
        <taxon>Hymenogastraceae</taxon>
        <taxon>Gymnopilus</taxon>
    </lineage>
</organism>
<comment type="caution">
    <text evidence="2">The sequence shown here is derived from an EMBL/GenBank/DDBJ whole genome shotgun (WGS) entry which is preliminary data.</text>
</comment>
<dbReference type="EMBL" id="NHYE01004509">
    <property type="protein sequence ID" value="PPQ84220.1"/>
    <property type="molecule type" value="Genomic_DNA"/>
</dbReference>
<dbReference type="InterPro" id="IPR002182">
    <property type="entry name" value="NB-ARC"/>
</dbReference>
<dbReference type="Pfam" id="PF00931">
    <property type="entry name" value="NB-ARC"/>
    <property type="match status" value="1"/>
</dbReference>
<feature type="domain" description="NB-ARC" evidence="1">
    <location>
        <begin position="113"/>
        <end position="246"/>
    </location>
</feature>
<keyword evidence="3" id="KW-1185">Reference proteome</keyword>